<dbReference type="InterPro" id="IPR027417">
    <property type="entry name" value="P-loop_NTPase"/>
</dbReference>
<evidence type="ECO:0000259" key="4">
    <source>
        <dbReference type="Pfam" id="PF07726"/>
    </source>
</evidence>
<dbReference type="InterPro" id="IPR041628">
    <property type="entry name" value="ChlI/MoxR_AAA_lid"/>
</dbReference>
<dbReference type="GO" id="GO:0005524">
    <property type="term" value="F:ATP binding"/>
    <property type="evidence" value="ECO:0007669"/>
    <property type="project" value="UniProtKB-KW"/>
</dbReference>
<evidence type="ECO:0000313" key="7">
    <source>
        <dbReference type="Proteomes" id="UP000019678"/>
    </source>
</evidence>
<dbReference type="SUPFAM" id="SSF52540">
    <property type="entry name" value="P-loop containing nucleoside triphosphate hydrolases"/>
    <property type="match status" value="1"/>
</dbReference>
<dbReference type="AlphaFoldDB" id="A0A017T7Q6"/>
<reference evidence="6 7" key="1">
    <citation type="submission" date="2013-05" db="EMBL/GenBank/DDBJ databases">
        <title>Genome assembly of Chondromyces apiculatus DSM 436.</title>
        <authorList>
            <person name="Sharma G."/>
            <person name="Khatri I."/>
            <person name="Kaur C."/>
            <person name="Mayilraj S."/>
            <person name="Subramanian S."/>
        </authorList>
    </citation>
    <scope>NUCLEOTIDE SEQUENCE [LARGE SCALE GENOMIC DNA]</scope>
    <source>
        <strain evidence="6 7">DSM 436</strain>
    </source>
</reference>
<protein>
    <submittedName>
        <fullName evidence="6">MoxR-like ATPase</fullName>
    </submittedName>
</protein>
<dbReference type="Pfam" id="PF07726">
    <property type="entry name" value="AAA_3"/>
    <property type="match status" value="1"/>
</dbReference>
<feature type="domain" description="ATPase AAA-3" evidence="4">
    <location>
        <begin position="49"/>
        <end position="179"/>
    </location>
</feature>
<evidence type="ECO:0000313" key="6">
    <source>
        <dbReference type="EMBL" id="EYF05274.1"/>
    </source>
</evidence>
<name>A0A017T7Q6_9BACT</name>
<evidence type="ECO:0000256" key="3">
    <source>
        <dbReference type="ARBA" id="ARBA00061607"/>
    </source>
</evidence>
<dbReference type="FunFam" id="3.40.50.300:FF:000640">
    <property type="entry name" value="MoxR family ATPase"/>
    <property type="match status" value="1"/>
</dbReference>
<organism evidence="6 7">
    <name type="scientific">Chondromyces apiculatus DSM 436</name>
    <dbReference type="NCBI Taxonomy" id="1192034"/>
    <lineage>
        <taxon>Bacteria</taxon>
        <taxon>Pseudomonadati</taxon>
        <taxon>Myxococcota</taxon>
        <taxon>Polyangia</taxon>
        <taxon>Polyangiales</taxon>
        <taxon>Polyangiaceae</taxon>
        <taxon>Chondromyces</taxon>
    </lineage>
</organism>
<sequence>MTQSQAVAVDEIAAAKERLDALRREVLRVYIGTTRTLDLLLTALLAQGHVLLEGVPGVAKTTLVKTFAASLGASVRRIQFTPDLLPADITGTYVLSPKEGTFTLRPGPIFANVVLADEINRAPAKTQSALLEAMQERQVTIEGDRFELPAPFMVLATQNPIDLEGTYPLPEAQIDRFLIRVSLGYPLHKDEVAMLRAHNVDPPKGRAVLNVEELMSLQGIARRVHVEDDIYEYAVALTAFTRSHPRVLLGASPRATLALVQAAKAAAVVGGRPFVTPDDVRGMSGAVLAHRLVLIPEAEGDTRARDAIVEEAVQRVGYRRAARPA</sequence>
<dbReference type="eggNOG" id="COG0714">
    <property type="taxonomic scope" value="Bacteria"/>
</dbReference>
<evidence type="ECO:0000256" key="1">
    <source>
        <dbReference type="ARBA" id="ARBA00022741"/>
    </source>
</evidence>
<evidence type="ECO:0000259" key="5">
    <source>
        <dbReference type="Pfam" id="PF17863"/>
    </source>
</evidence>
<keyword evidence="1" id="KW-0547">Nucleotide-binding</keyword>
<dbReference type="Gene3D" id="1.10.8.80">
    <property type="entry name" value="Magnesium chelatase subunit I, C-Terminal domain"/>
    <property type="match status" value="1"/>
</dbReference>
<dbReference type="Proteomes" id="UP000019678">
    <property type="component" value="Unassembled WGS sequence"/>
</dbReference>
<dbReference type="Pfam" id="PF17863">
    <property type="entry name" value="AAA_lid_2"/>
    <property type="match status" value="1"/>
</dbReference>
<dbReference type="InterPro" id="IPR011703">
    <property type="entry name" value="ATPase_AAA-3"/>
</dbReference>
<dbReference type="RefSeq" id="WP_044242507.1">
    <property type="nucleotide sequence ID" value="NZ_ASRX01000025.1"/>
</dbReference>
<dbReference type="OrthoDB" id="9808397at2"/>
<dbReference type="PANTHER" id="PTHR42759:SF1">
    <property type="entry name" value="MAGNESIUM-CHELATASE SUBUNIT CHLD"/>
    <property type="match status" value="1"/>
</dbReference>
<dbReference type="PIRSF" id="PIRSF002849">
    <property type="entry name" value="AAA_ATPase_chaperone_MoxR_prd"/>
    <property type="match status" value="1"/>
</dbReference>
<dbReference type="STRING" id="1192034.CAP_3414"/>
<dbReference type="GO" id="GO:0016887">
    <property type="term" value="F:ATP hydrolysis activity"/>
    <property type="evidence" value="ECO:0007669"/>
    <property type="project" value="InterPro"/>
</dbReference>
<dbReference type="InterPro" id="IPR050764">
    <property type="entry name" value="CbbQ/NirQ/NorQ/GpvN"/>
</dbReference>
<feature type="domain" description="ChlI/MoxR AAA lid" evidence="5">
    <location>
        <begin position="240"/>
        <end position="311"/>
    </location>
</feature>
<dbReference type="PANTHER" id="PTHR42759">
    <property type="entry name" value="MOXR FAMILY PROTEIN"/>
    <property type="match status" value="1"/>
</dbReference>
<evidence type="ECO:0000256" key="2">
    <source>
        <dbReference type="ARBA" id="ARBA00022840"/>
    </source>
</evidence>
<comment type="caution">
    <text evidence="6">The sequence shown here is derived from an EMBL/GenBank/DDBJ whole genome shotgun (WGS) entry which is preliminary data.</text>
</comment>
<gene>
    <name evidence="6" type="ORF">CAP_3414</name>
</gene>
<comment type="similarity">
    <text evidence="3">Belongs to the MoxR family.</text>
</comment>
<dbReference type="EMBL" id="ASRX01000025">
    <property type="protein sequence ID" value="EYF05274.1"/>
    <property type="molecule type" value="Genomic_DNA"/>
</dbReference>
<keyword evidence="7" id="KW-1185">Reference proteome</keyword>
<accession>A0A017T7Q6</accession>
<keyword evidence="2" id="KW-0067">ATP-binding</keyword>
<proteinExistence type="inferred from homology"/>
<dbReference type="Gene3D" id="3.40.50.300">
    <property type="entry name" value="P-loop containing nucleotide triphosphate hydrolases"/>
    <property type="match status" value="1"/>
</dbReference>